<reference evidence="1" key="1">
    <citation type="journal article" date="2023" name="Mol. Phylogenet. Evol.">
        <title>Genome-scale phylogeny and comparative genomics of the fungal order Sordariales.</title>
        <authorList>
            <person name="Hensen N."/>
            <person name="Bonometti L."/>
            <person name="Westerberg I."/>
            <person name="Brannstrom I.O."/>
            <person name="Guillou S."/>
            <person name="Cros-Aarteil S."/>
            <person name="Calhoun S."/>
            <person name="Haridas S."/>
            <person name="Kuo A."/>
            <person name="Mondo S."/>
            <person name="Pangilinan J."/>
            <person name="Riley R."/>
            <person name="LaButti K."/>
            <person name="Andreopoulos B."/>
            <person name="Lipzen A."/>
            <person name="Chen C."/>
            <person name="Yan M."/>
            <person name="Daum C."/>
            <person name="Ng V."/>
            <person name="Clum A."/>
            <person name="Steindorff A."/>
            <person name="Ohm R.A."/>
            <person name="Martin F."/>
            <person name="Silar P."/>
            <person name="Natvig D.O."/>
            <person name="Lalanne C."/>
            <person name="Gautier V."/>
            <person name="Ament-Velasquez S.L."/>
            <person name="Kruys A."/>
            <person name="Hutchinson M.I."/>
            <person name="Powell A.J."/>
            <person name="Barry K."/>
            <person name="Miller A.N."/>
            <person name="Grigoriev I.V."/>
            <person name="Debuchy R."/>
            <person name="Gladieux P."/>
            <person name="Hiltunen Thoren M."/>
            <person name="Johannesson H."/>
        </authorList>
    </citation>
    <scope>NUCLEOTIDE SEQUENCE</scope>
    <source>
        <strain evidence="1">FGSC 1904</strain>
    </source>
</reference>
<accession>A0AAE0U230</accession>
<dbReference type="Proteomes" id="UP001281003">
    <property type="component" value="Unassembled WGS sequence"/>
</dbReference>
<evidence type="ECO:0000313" key="1">
    <source>
        <dbReference type="EMBL" id="KAK3388148.1"/>
    </source>
</evidence>
<dbReference type="EMBL" id="JAUTDP010000018">
    <property type="protein sequence ID" value="KAK3388148.1"/>
    <property type="molecule type" value="Genomic_DNA"/>
</dbReference>
<keyword evidence="2" id="KW-1185">Reference proteome</keyword>
<reference evidence="1" key="2">
    <citation type="submission" date="2023-07" db="EMBL/GenBank/DDBJ databases">
        <authorList>
            <consortium name="Lawrence Berkeley National Laboratory"/>
            <person name="Haridas S."/>
            <person name="Hensen N."/>
            <person name="Bonometti L."/>
            <person name="Westerberg I."/>
            <person name="Brannstrom I.O."/>
            <person name="Guillou S."/>
            <person name="Cros-Aarteil S."/>
            <person name="Calhoun S."/>
            <person name="Kuo A."/>
            <person name="Mondo S."/>
            <person name="Pangilinan J."/>
            <person name="Riley R."/>
            <person name="LaButti K."/>
            <person name="Andreopoulos B."/>
            <person name="Lipzen A."/>
            <person name="Chen C."/>
            <person name="Yanf M."/>
            <person name="Daum C."/>
            <person name="Ng V."/>
            <person name="Clum A."/>
            <person name="Steindorff A."/>
            <person name="Ohm R."/>
            <person name="Martin F."/>
            <person name="Silar P."/>
            <person name="Natvig D."/>
            <person name="Lalanne C."/>
            <person name="Gautier V."/>
            <person name="Ament-velasquez S.L."/>
            <person name="Kruys A."/>
            <person name="Hutchinson M.I."/>
            <person name="Powell A.J."/>
            <person name="Barry K."/>
            <person name="Miller A.N."/>
            <person name="Grigoriev I.V."/>
            <person name="Debuchy R."/>
            <person name="Gladieux P."/>
            <person name="Thoren M.H."/>
            <person name="Johannesson H."/>
        </authorList>
    </citation>
    <scope>NUCLEOTIDE SEQUENCE</scope>
    <source>
        <strain evidence="1">FGSC 1904</strain>
    </source>
</reference>
<protein>
    <submittedName>
        <fullName evidence="1">Uncharacterized protein</fullName>
    </submittedName>
</protein>
<organism evidence="1 2">
    <name type="scientific">Sordaria brevicollis</name>
    <dbReference type="NCBI Taxonomy" id="83679"/>
    <lineage>
        <taxon>Eukaryota</taxon>
        <taxon>Fungi</taxon>
        <taxon>Dikarya</taxon>
        <taxon>Ascomycota</taxon>
        <taxon>Pezizomycotina</taxon>
        <taxon>Sordariomycetes</taxon>
        <taxon>Sordariomycetidae</taxon>
        <taxon>Sordariales</taxon>
        <taxon>Sordariaceae</taxon>
        <taxon>Sordaria</taxon>
    </lineage>
</organism>
<sequence>MGMGQGGQALRIHRQGCGQAVASQGLWIAALERRKREWRVKRVEMFRVPFGAIWQQNVRPGLRRPALSVRTLPMLARQGPHPPAIALENGDAVAVAVGRPLRVALAKTSLN</sequence>
<evidence type="ECO:0000313" key="2">
    <source>
        <dbReference type="Proteomes" id="UP001281003"/>
    </source>
</evidence>
<proteinExistence type="predicted"/>
<dbReference type="AlphaFoldDB" id="A0AAE0U230"/>
<comment type="caution">
    <text evidence="1">The sequence shown here is derived from an EMBL/GenBank/DDBJ whole genome shotgun (WGS) entry which is preliminary data.</text>
</comment>
<gene>
    <name evidence="1" type="ORF">B0T20DRAFT_491618</name>
</gene>
<name>A0AAE0U230_SORBR</name>